<dbReference type="InterPro" id="IPR004579">
    <property type="entry name" value="ERCC1/RAD10/SWI10"/>
</dbReference>
<dbReference type="Proteomes" id="UP000659654">
    <property type="component" value="Unassembled WGS sequence"/>
</dbReference>
<sequence length="242" mass="27594">MEASTSSKPSIPSHIPTVTGLTSSKLIVNRKQQGNPVLKYVRAVPYEWSSEIRPDYLCGMCGILYLTLKWHKLHPSYLETRLNDLTVYDLKILLVLNNVEDPSYLLKDLNILCYRSHWTMVVAQSVEEAGEYIENLKLSERRNPADTIRTINEYKLKRKNDGKPLTVKEKHRQNYESAVKFLSSIKGITVSDAKRLLGSFGSIQTISKCSVDQINLCPGLGPTKSQRLYEFFRLSLINIKSK</sequence>
<keyword evidence="3" id="KW-0227">DNA damage</keyword>
<dbReference type="Proteomes" id="UP000095284">
    <property type="component" value="Unplaced"/>
</dbReference>
<comment type="subcellular location">
    <subcellularLocation>
        <location evidence="1">Nucleus</location>
    </subcellularLocation>
</comment>
<dbReference type="CDD" id="cd22325">
    <property type="entry name" value="ERCC1_C-like"/>
    <property type="match status" value="1"/>
</dbReference>
<evidence type="ECO:0000256" key="6">
    <source>
        <dbReference type="ARBA" id="ARBA00023242"/>
    </source>
</evidence>
<dbReference type="Pfam" id="PF03834">
    <property type="entry name" value="Rad10"/>
    <property type="match status" value="1"/>
</dbReference>
<dbReference type="GO" id="GO:0006302">
    <property type="term" value="P:double-strand break repair"/>
    <property type="evidence" value="ECO:0007669"/>
    <property type="project" value="UniProtKB-ARBA"/>
</dbReference>
<dbReference type="GO" id="GO:0003697">
    <property type="term" value="F:single-stranded DNA binding"/>
    <property type="evidence" value="ECO:0007669"/>
    <property type="project" value="TreeGrafter"/>
</dbReference>
<dbReference type="InterPro" id="IPR047260">
    <property type="entry name" value="ERCC1-like_central_dom"/>
</dbReference>
<evidence type="ECO:0000256" key="2">
    <source>
        <dbReference type="ARBA" id="ARBA00008283"/>
    </source>
</evidence>
<dbReference type="InterPro" id="IPR011335">
    <property type="entry name" value="Restrct_endonuc-II-like"/>
</dbReference>
<dbReference type="OrthoDB" id="10262814at2759"/>
<dbReference type="GO" id="GO:0006312">
    <property type="term" value="P:mitotic recombination"/>
    <property type="evidence" value="ECO:0007669"/>
    <property type="project" value="TreeGrafter"/>
</dbReference>
<dbReference type="GO" id="GO:0070914">
    <property type="term" value="P:UV-damage excision repair"/>
    <property type="evidence" value="ECO:0007669"/>
    <property type="project" value="TreeGrafter"/>
</dbReference>
<feature type="domain" description="ERCC1-like central" evidence="7">
    <location>
        <begin position="26"/>
        <end position="137"/>
    </location>
</feature>
<dbReference type="SMR" id="A0A1I7RYC5"/>
<keyword evidence="6" id="KW-0539">Nucleus</keyword>
<dbReference type="PANTHER" id="PTHR12749:SF0">
    <property type="entry name" value="DNA EXCISION REPAIR PROTEIN ERCC-1"/>
    <property type="match status" value="1"/>
</dbReference>
<dbReference type="Proteomes" id="UP000582659">
    <property type="component" value="Unassembled WGS sequence"/>
</dbReference>
<dbReference type="PANTHER" id="PTHR12749">
    <property type="entry name" value="EXCISION REPAIR CROSS-COMPLEMENTING 1 ERCC1"/>
    <property type="match status" value="1"/>
</dbReference>
<dbReference type="GO" id="GO:0003684">
    <property type="term" value="F:damaged DNA binding"/>
    <property type="evidence" value="ECO:0007669"/>
    <property type="project" value="InterPro"/>
</dbReference>
<dbReference type="AlphaFoldDB" id="A0A1I7RYC5"/>
<organism evidence="9 11">
    <name type="scientific">Bursaphelenchus xylophilus</name>
    <name type="common">Pinewood nematode worm</name>
    <name type="synonym">Aphelenchoides xylophilus</name>
    <dbReference type="NCBI Taxonomy" id="6326"/>
    <lineage>
        <taxon>Eukaryota</taxon>
        <taxon>Metazoa</taxon>
        <taxon>Ecdysozoa</taxon>
        <taxon>Nematoda</taxon>
        <taxon>Chromadorea</taxon>
        <taxon>Rhabditida</taxon>
        <taxon>Tylenchina</taxon>
        <taxon>Tylenchomorpha</taxon>
        <taxon>Aphelenchoidea</taxon>
        <taxon>Aphelenchoididae</taxon>
        <taxon>Bursaphelenchus</taxon>
    </lineage>
</organism>
<keyword evidence="5" id="KW-0234">DNA repair</keyword>
<evidence type="ECO:0000313" key="9">
    <source>
        <dbReference type="Proteomes" id="UP000095284"/>
    </source>
</evidence>
<evidence type="ECO:0000313" key="10">
    <source>
        <dbReference type="Proteomes" id="UP000659654"/>
    </source>
</evidence>
<dbReference type="GO" id="GO:0000110">
    <property type="term" value="C:nucleotide-excision repair factor 1 complex"/>
    <property type="evidence" value="ECO:0007669"/>
    <property type="project" value="TreeGrafter"/>
</dbReference>
<dbReference type="SUPFAM" id="SSF47781">
    <property type="entry name" value="RuvA domain 2-like"/>
    <property type="match status" value="1"/>
</dbReference>
<dbReference type="NCBIfam" id="TIGR00597">
    <property type="entry name" value="rad10"/>
    <property type="match status" value="1"/>
</dbReference>
<gene>
    <name evidence="8" type="ORF">BXYJ_LOCUS1731</name>
</gene>
<protein>
    <submittedName>
        <fullName evidence="8">(pine wood nematode) hypothetical protein</fullName>
    </submittedName>
</protein>
<dbReference type="Gene3D" id="1.10.150.20">
    <property type="entry name" value="5' to 3' exonuclease, C-terminal subdomain"/>
    <property type="match status" value="1"/>
</dbReference>
<dbReference type="Pfam" id="PF14520">
    <property type="entry name" value="HHH_5"/>
    <property type="match status" value="1"/>
</dbReference>
<evidence type="ECO:0000313" key="8">
    <source>
        <dbReference type="EMBL" id="CAD5210030.1"/>
    </source>
</evidence>
<dbReference type="EMBL" id="CAJFDI010000001">
    <property type="protein sequence ID" value="CAD5210030.1"/>
    <property type="molecule type" value="Genomic_DNA"/>
</dbReference>
<evidence type="ECO:0000256" key="3">
    <source>
        <dbReference type="ARBA" id="ARBA00022763"/>
    </source>
</evidence>
<evidence type="ECO:0000259" key="7">
    <source>
        <dbReference type="Pfam" id="PF03834"/>
    </source>
</evidence>
<reference evidence="11" key="1">
    <citation type="submission" date="2016-11" db="UniProtKB">
        <authorList>
            <consortium name="WormBaseParasite"/>
        </authorList>
    </citation>
    <scope>IDENTIFICATION</scope>
</reference>
<reference evidence="8" key="2">
    <citation type="submission" date="2020-09" db="EMBL/GenBank/DDBJ databases">
        <authorList>
            <person name="Kikuchi T."/>
        </authorList>
    </citation>
    <scope>NUCLEOTIDE SEQUENCE</scope>
    <source>
        <strain evidence="8">Ka4C1</strain>
    </source>
</reference>
<dbReference type="SUPFAM" id="SSF52980">
    <property type="entry name" value="Restriction endonuclease-like"/>
    <property type="match status" value="1"/>
</dbReference>
<keyword evidence="4" id="KW-0238">DNA-binding</keyword>
<evidence type="ECO:0000256" key="1">
    <source>
        <dbReference type="ARBA" id="ARBA00004123"/>
    </source>
</evidence>
<keyword evidence="10" id="KW-1185">Reference proteome</keyword>
<dbReference type="eggNOG" id="KOG2841">
    <property type="taxonomic scope" value="Eukaryota"/>
</dbReference>
<proteinExistence type="inferred from homology"/>
<accession>A0A1I7RYC5</accession>
<evidence type="ECO:0000313" key="11">
    <source>
        <dbReference type="WBParaSite" id="BXY_0574200.1"/>
    </source>
</evidence>
<evidence type="ECO:0000256" key="4">
    <source>
        <dbReference type="ARBA" id="ARBA00023125"/>
    </source>
</evidence>
<dbReference type="WBParaSite" id="BXY_0574200.1">
    <property type="protein sequence ID" value="BXY_0574200.1"/>
    <property type="gene ID" value="BXY_0574200"/>
</dbReference>
<dbReference type="Gene3D" id="3.40.50.10130">
    <property type="match status" value="1"/>
</dbReference>
<name>A0A1I7RYC5_BURXY</name>
<dbReference type="GO" id="GO:0070522">
    <property type="term" value="C:ERCC4-ERCC1 complex"/>
    <property type="evidence" value="ECO:0007669"/>
    <property type="project" value="TreeGrafter"/>
</dbReference>
<dbReference type="InterPro" id="IPR010994">
    <property type="entry name" value="RuvA_2-like"/>
</dbReference>
<evidence type="ECO:0000256" key="5">
    <source>
        <dbReference type="ARBA" id="ARBA00023204"/>
    </source>
</evidence>
<comment type="similarity">
    <text evidence="2">Belongs to the ERCC1/RAD10/SWI10 family.</text>
</comment>
<dbReference type="EMBL" id="CAJFCV020000001">
    <property type="protein sequence ID" value="CAG9085589.1"/>
    <property type="molecule type" value="Genomic_DNA"/>
</dbReference>